<evidence type="ECO:0000256" key="2">
    <source>
        <dbReference type="ARBA" id="ARBA00005249"/>
    </source>
</evidence>
<feature type="compositionally biased region" description="Polar residues" evidence="8">
    <location>
        <begin position="610"/>
        <end position="629"/>
    </location>
</feature>
<feature type="compositionally biased region" description="Low complexity" evidence="8">
    <location>
        <begin position="36"/>
        <end position="56"/>
    </location>
</feature>
<feature type="compositionally biased region" description="Acidic residues" evidence="8">
    <location>
        <begin position="446"/>
        <end position="463"/>
    </location>
</feature>
<comment type="function">
    <text evidence="7">TFIIF is a general transcription initiation factor that binds to RNA polymerase II and helps to recruit it to the initiation complex in collaboration with TFIIB. It promotes transcription elongation.</text>
</comment>
<organism evidence="9 10">
    <name type="scientific">Cryptococcus amylolentus CBS 6039</name>
    <dbReference type="NCBI Taxonomy" id="1295533"/>
    <lineage>
        <taxon>Eukaryota</taxon>
        <taxon>Fungi</taxon>
        <taxon>Dikarya</taxon>
        <taxon>Basidiomycota</taxon>
        <taxon>Agaricomycotina</taxon>
        <taxon>Tremellomycetes</taxon>
        <taxon>Tremellales</taxon>
        <taxon>Cryptococcaceae</taxon>
        <taxon>Cryptococcus</taxon>
    </lineage>
</organism>
<dbReference type="Proteomes" id="UP000094065">
    <property type="component" value="Unassembled WGS sequence"/>
</dbReference>
<evidence type="ECO:0000256" key="5">
    <source>
        <dbReference type="ARBA" id="ARBA00023163"/>
    </source>
</evidence>
<feature type="region of interest" description="Disordered" evidence="8">
    <location>
        <begin position="366"/>
        <end position="672"/>
    </location>
</feature>
<reference evidence="9 10" key="1">
    <citation type="submission" date="2016-06" db="EMBL/GenBank/DDBJ databases">
        <title>Evolution of pathogenesis and genome organization in the Tremellales.</title>
        <authorList>
            <person name="Cuomo C."/>
            <person name="Litvintseva A."/>
            <person name="Heitman J."/>
            <person name="Chen Y."/>
            <person name="Sun S."/>
            <person name="Springer D."/>
            <person name="Dromer F."/>
            <person name="Young S."/>
            <person name="Zeng Q."/>
            <person name="Chapman S."/>
            <person name="Gujja S."/>
            <person name="Saif S."/>
            <person name="Birren B."/>
        </authorList>
    </citation>
    <scope>NUCLEOTIDE SEQUENCE [LARGE SCALE GENOMIC DNA]</scope>
    <source>
        <strain evidence="9 10">CBS 6039</strain>
    </source>
</reference>
<proteinExistence type="inferred from homology"/>
<dbReference type="PANTHER" id="PTHR13011:SF0">
    <property type="entry name" value="GENERAL TRANSCRIPTION FACTOR IIF SUBUNIT 1"/>
    <property type="match status" value="1"/>
</dbReference>
<dbReference type="GO" id="GO:0001096">
    <property type="term" value="F:TFIIF-class transcription factor complex binding"/>
    <property type="evidence" value="ECO:0007669"/>
    <property type="project" value="TreeGrafter"/>
</dbReference>
<feature type="compositionally biased region" description="Basic residues" evidence="8">
    <location>
        <begin position="9"/>
        <end position="19"/>
    </location>
</feature>
<sequence length="740" mass="80706">MADATLFLRKNKDKQRRRNASGVNRVASSSSVPGLASRPKPSSLPASSSAASSPSVKPDPTPDVKPDITEIRIMSTAPNNPLRFNLMRLNHSKTIDPADITPPILMNRKKPGPPEPPIYSLDAEGRINGRYLYDEAGKPVLDEDGKHMVDKKETIDMSLVGQAPSDASGSKRKRTKRGTKEVFHQDIDIMRLRREEALPWVLESANPQERPPQPEQWTGRMVEQGALGQVLLFNDGTGDGFELIPAGRTYKFEPERPFKPLDADAANKLFELQAKHKIHDRWALRPADGASGSAPAPTKVKAEHKELENRAQRLESRIQLLRGSTVDRKPKVEKYEDDYKREGHRVGGSNLEGGVGEELDFDEAEEFQDDDDNNTFYNDAREQEEARELEERLKKEFRLANANVGDRPQIANDDEDEDDLFGDNNLDDEGKKLRKIMRKRMRENGEDYDMDEDSDSDSDDEPVEEKKEEKKEKEKETEALKPSSQPSSRPTSRPPTARTASPSSNSNAHRFPSPKKGKASTAPPGSGASLLAQRAASRGASPRPGSHGSAAGRATSPLGRASSPGSGSAPGSRATSPVVRGSSPASGANTGRGGSPASGSASREASPASTSGPQPKRNPSPTKNPSAPGTPSKRKSSPGASDSRPKPPKKSKKSSSTTPVPQPADIPPFPGMITKEDVLSWFRGNQKQAIPMNEAIGAFRKRIVGAGPNRDANQKLFLGWIRQLADQEQGNLRLKAEYRV</sequence>
<keyword evidence="10" id="KW-1185">Reference proteome</keyword>
<dbReference type="GO" id="GO:0003677">
    <property type="term" value="F:DNA binding"/>
    <property type="evidence" value="ECO:0007669"/>
    <property type="project" value="UniProtKB-KW"/>
</dbReference>
<accession>A0A1E3I728</accession>
<feature type="compositionally biased region" description="Basic and acidic residues" evidence="8">
    <location>
        <begin position="464"/>
        <end position="479"/>
    </location>
</feature>
<feature type="compositionally biased region" description="Basic and acidic residues" evidence="8">
    <location>
        <begin position="379"/>
        <end position="398"/>
    </location>
</feature>
<dbReference type="EMBL" id="AWGJ01000001">
    <property type="protein sequence ID" value="ODN84298.1"/>
    <property type="molecule type" value="Genomic_DNA"/>
</dbReference>
<evidence type="ECO:0000256" key="4">
    <source>
        <dbReference type="ARBA" id="ARBA00023125"/>
    </source>
</evidence>
<dbReference type="GO" id="GO:0006367">
    <property type="term" value="P:transcription initiation at RNA polymerase II promoter"/>
    <property type="evidence" value="ECO:0007669"/>
    <property type="project" value="InterPro"/>
</dbReference>
<dbReference type="GeneID" id="30151587"/>
<gene>
    <name evidence="9" type="ORF">L202_00278</name>
</gene>
<dbReference type="OrthoDB" id="76676at2759"/>
<dbReference type="RefSeq" id="XP_018998101.1">
    <property type="nucleotide sequence ID" value="XM_019133396.1"/>
</dbReference>
<evidence type="ECO:0000256" key="1">
    <source>
        <dbReference type="ARBA" id="ARBA00004123"/>
    </source>
</evidence>
<evidence type="ECO:0000256" key="8">
    <source>
        <dbReference type="SAM" id="MobiDB-lite"/>
    </source>
</evidence>
<dbReference type="PANTHER" id="PTHR13011">
    <property type="entry name" value="TFIIF-ALPHA"/>
    <property type="match status" value="1"/>
</dbReference>
<evidence type="ECO:0000256" key="6">
    <source>
        <dbReference type="ARBA" id="ARBA00023242"/>
    </source>
</evidence>
<feature type="compositionally biased region" description="Low complexity" evidence="8">
    <location>
        <begin position="482"/>
        <end position="508"/>
    </location>
</feature>
<feature type="compositionally biased region" description="Pro residues" evidence="8">
    <location>
        <begin position="660"/>
        <end position="670"/>
    </location>
</feature>
<feature type="compositionally biased region" description="Basic residues" evidence="8">
    <location>
        <begin position="432"/>
        <end position="441"/>
    </location>
</feature>
<keyword evidence="5 7" id="KW-0804">Transcription</keyword>
<evidence type="ECO:0000256" key="3">
    <source>
        <dbReference type="ARBA" id="ARBA00023015"/>
    </source>
</evidence>
<dbReference type="GO" id="GO:0016251">
    <property type="term" value="F:RNA polymerase II general transcription initiation factor activity"/>
    <property type="evidence" value="ECO:0007669"/>
    <property type="project" value="TreeGrafter"/>
</dbReference>
<comment type="caution">
    <text evidence="9">The sequence shown here is derived from an EMBL/GenBank/DDBJ whole genome shotgun (WGS) entry which is preliminary data.</text>
</comment>
<dbReference type="STRING" id="1295533.A0A1E3I728"/>
<dbReference type="GO" id="GO:0005674">
    <property type="term" value="C:transcription factor TFIIF complex"/>
    <property type="evidence" value="ECO:0007669"/>
    <property type="project" value="TreeGrafter"/>
</dbReference>
<keyword evidence="6 7" id="KW-0539">Nucleus</keyword>
<keyword evidence="4 7" id="KW-0238">DNA-binding</keyword>
<evidence type="ECO:0000313" key="9">
    <source>
        <dbReference type="EMBL" id="ODN84298.1"/>
    </source>
</evidence>
<comment type="similarity">
    <text evidence="2 7">Belongs to the TFIIF alpha subunit family.</text>
</comment>
<protein>
    <recommendedName>
        <fullName evidence="7">Transcription initiation factor IIF subunit alpha</fullName>
    </recommendedName>
</protein>
<dbReference type="AlphaFoldDB" id="A0A1E3I728"/>
<keyword evidence="3 7" id="KW-0805">Transcription regulation</keyword>
<comment type="subcellular location">
    <subcellularLocation>
        <location evidence="1 7">Nucleus</location>
    </subcellularLocation>
</comment>
<dbReference type="InterPro" id="IPR008851">
    <property type="entry name" value="TFIIF-alpha"/>
</dbReference>
<evidence type="ECO:0000256" key="7">
    <source>
        <dbReference type="RuleBase" id="RU366044"/>
    </source>
</evidence>
<name>A0A1E3I728_9TREE</name>
<dbReference type="InterPro" id="IPR011039">
    <property type="entry name" value="TFIIF_interaction"/>
</dbReference>
<feature type="compositionally biased region" description="Low complexity" evidence="8">
    <location>
        <begin position="556"/>
        <end position="577"/>
    </location>
</feature>
<dbReference type="SUPFAM" id="SSF50916">
    <property type="entry name" value="Rap30/74 interaction domains"/>
    <property type="match status" value="1"/>
</dbReference>
<feature type="region of interest" description="Disordered" evidence="8">
    <location>
        <begin position="1"/>
        <end position="67"/>
    </location>
</feature>
<feature type="compositionally biased region" description="Low complexity" evidence="8">
    <location>
        <begin position="597"/>
        <end position="609"/>
    </location>
</feature>
<dbReference type="GO" id="GO:0032968">
    <property type="term" value="P:positive regulation of transcription elongation by RNA polymerase II"/>
    <property type="evidence" value="ECO:0007669"/>
    <property type="project" value="InterPro"/>
</dbReference>
<dbReference type="Pfam" id="PF05793">
    <property type="entry name" value="TFIIF_alpha"/>
    <property type="match status" value="1"/>
</dbReference>
<evidence type="ECO:0000313" key="10">
    <source>
        <dbReference type="Proteomes" id="UP000094065"/>
    </source>
</evidence>
<feature type="compositionally biased region" description="Acidic residues" evidence="8">
    <location>
        <begin position="412"/>
        <end position="427"/>
    </location>
</feature>